<dbReference type="InterPro" id="IPR034154">
    <property type="entry name" value="TOPRIM_DnaG/twinkle"/>
</dbReference>
<protein>
    <submittedName>
        <fullName evidence="2">Toprim domain-containing protein</fullName>
    </submittedName>
</protein>
<dbReference type="AlphaFoldDB" id="A0A9D9DPX5"/>
<proteinExistence type="predicted"/>
<evidence type="ECO:0000313" key="3">
    <source>
        <dbReference type="Proteomes" id="UP000823632"/>
    </source>
</evidence>
<dbReference type="EMBL" id="JADIND010000163">
    <property type="protein sequence ID" value="MBO8431202.1"/>
    <property type="molecule type" value="Genomic_DNA"/>
</dbReference>
<dbReference type="CDD" id="cd01029">
    <property type="entry name" value="TOPRIM_primases"/>
    <property type="match status" value="1"/>
</dbReference>
<dbReference type="SUPFAM" id="SSF56731">
    <property type="entry name" value="DNA primase core"/>
    <property type="match status" value="1"/>
</dbReference>
<name>A0A9D9DPX5_9BACT</name>
<dbReference type="Pfam" id="PF13155">
    <property type="entry name" value="Toprim_2"/>
    <property type="match status" value="1"/>
</dbReference>
<feature type="domain" description="Toprim" evidence="1">
    <location>
        <begin position="196"/>
        <end position="298"/>
    </location>
</feature>
<dbReference type="Proteomes" id="UP000823632">
    <property type="component" value="Unassembled WGS sequence"/>
</dbReference>
<dbReference type="PROSITE" id="PS50880">
    <property type="entry name" value="TOPRIM"/>
    <property type="match status" value="1"/>
</dbReference>
<dbReference type="InterPro" id="IPR006171">
    <property type="entry name" value="TOPRIM_dom"/>
</dbReference>
<evidence type="ECO:0000259" key="1">
    <source>
        <dbReference type="PROSITE" id="PS50880"/>
    </source>
</evidence>
<reference evidence="2" key="2">
    <citation type="journal article" date="2021" name="PeerJ">
        <title>Extensive microbial diversity within the chicken gut microbiome revealed by metagenomics and culture.</title>
        <authorList>
            <person name="Gilroy R."/>
            <person name="Ravi A."/>
            <person name="Getino M."/>
            <person name="Pursley I."/>
            <person name="Horton D.L."/>
            <person name="Alikhan N.F."/>
            <person name="Baker D."/>
            <person name="Gharbi K."/>
            <person name="Hall N."/>
            <person name="Watson M."/>
            <person name="Adriaenssens E.M."/>
            <person name="Foster-Nyarko E."/>
            <person name="Jarju S."/>
            <person name="Secka A."/>
            <person name="Antonio M."/>
            <person name="Oren A."/>
            <person name="Chaudhuri R.R."/>
            <person name="La Ragione R."/>
            <person name="Hildebrand F."/>
            <person name="Pallen M.J."/>
        </authorList>
    </citation>
    <scope>NUCLEOTIDE SEQUENCE</scope>
    <source>
        <strain evidence="2">10192</strain>
    </source>
</reference>
<sequence length="298" mass="34961">MKKTTKLEKIIAKYGEPEKQVGNQYYWQCPYCKKNGRDNHRDNLQYNIQKDVLSCFADKSHTVQILQDLKIGKVQNNYVTPLQLDYKKLFMPEKQKEYKTYLKNCNHELLNIFHKSLKDLEDIRGIERKTVEQLKIGIDKEKLTWVFPTFEYTSGKDRNIIGFEYRPLDFSKQGLHREKGTPTGLAMINSCKAETEAIVVVEGYLDGYALWQYLNEKGQSNYYHIVTPSNGVAALPKVMPYIDYSRYKKFYLFIDNDEAGNNVAGEIIERYPMFERIILNCGCKDFNEHYMKCIKGKD</sequence>
<dbReference type="Gene3D" id="3.40.1360.10">
    <property type="match status" value="1"/>
</dbReference>
<gene>
    <name evidence="2" type="ORF">IAC76_07420</name>
</gene>
<reference evidence="2" key="1">
    <citation type="submission" date="2020-10" db="EMBL/GenBank/DDBJ databases">
        <authorList>
            <person name="Gilroy R."/>
        </authorList>
    </citation>
    <scope>NUCLEOTIDE SEQUENCE</scope>
    <source>
        <strain evidence="2">10192</strain>
    </source>
</reference>
<comment type="caution">
    <text evidence="2">The sequence shown here is derived from an EMBL/GenBank/DDBJ whole genome shotgun (WGS) entry which is preliminary data.</text>
</comment>
<evidence type="ECO:0000313" key="2">
    <source>
        <dbReference type="EMBL" id="MBO8431202.1"/>
    </source>
</evidence>
<accession>A0A9D9DPX5</accession>
<organism evidence="2 3">
    <name type="scientific">Candidatus Scatousia excrementipullorum</name>
    <dbReference type="NCBI Taxonomy" id="2840936"/>
    <lineage>
        <taxon>Bacteria</taxon>
        <taxon>Candidatus Scatousia</taxon>
    </lineage>
</organism>